<dbReference type="Proteomes" id="UP000030686">
    <property type="component" value="Unassembled WGS sequence"/>
</dbReference>
<dbReference type="EMBL" id="HG792015">
    <property type="protein sequence ID" value="CDM29363.1"/>
    <property type="molecule type" value="Genomic_DNA"/>
</dbReference>
<organism evidence="2 3">
    <name type="scientific">Penicillium roqueforti (strain FM164)</name>
    <dbReference type="NCBI Taxonomy" id="1365484"/>
    <lineage>
        <taxon>Eukaryota</taxon>
        <taxon>Fungi</taxon>
        <taxon>Dikarya</taxon>
        <taxon>Ascomycota</taxon>
        <taxon>Pezizomycotina</taxon>
        <taxon>Eurotiomycetes</taxon>
        <taxon>Eurotiomycetidae</taxon>
        <taxon>Eurotiales</taxon>
        <taxon>Aspergillaceae</taxon>
        <taxon>Penicillium</taxon>
    </lineage>
</organism>
<dbReference type="AlphaFoldDB" id="W6PYL8"/>
<proteinExistence type="predicted"/>
<protein>
    <submittedName>
        <fullName evidence="2">Genomic scaffold, ProqFM164S01</fullName>
    </submittedName>
</protein>
<evidence type="ECO:0000313" key="2">
    <source>
        <dbReference type="EMBL" id="CDM29363.1"/>
    </source>
</evidence>
<evidence type="ECO:0000256" key="1">
    <source>
        <dbReference type="SAM" id="MobiDB-lite"/>
    </source>
</evidence>
<gene>
    <name evidence="2" type="ORF">PROQFM164_S01g003175</name>
</gene>
<name>W6PYL8_PENRF</name>
<evidence type="ECO:0000313" key="3">
    <source>
        <dbReference type="Proteomes" id="UP000030686"/>
    </source>
</evidence>
<feature type="region of interest" description="Disordered" evidence="1">
    <location>
        <begin position="1"/>
        <end position="33"/>
    </location>
</feature>
<keyword evidence="3" id="KW-1185">Reference proteome</keyword>
<sequence length="33" mass="3419">MSASMRKMPSFMQVEEPAELGTGGDSACLRGGS</sequence>
<accession>W6PYL8</accession>
<reference evidence="2" key="1">
    <citation type="journal article" date="2014" name="Nat. Commun.">
        <title>Multiple recent horizontal transfers of a large genomic region in cheese making fungi.</title>
        <authorList>
            <person name="Cheeseman K."/>
            <person name="Ropars J."/>
            <person name="Renault P."/>
            <person name="Dupont J."/>
            <person name="Gouzy J."/>
            <person name="Branca A."/>
            <person name="Abraham A.L."/>
            <person name="Ceppi M."/>
            <person name="Conseiller E."/>
            <person name="Debuchy R."/>
            <person name="Malagnac F."/>
            <person name="Goarin A."/>
            <person name="Silar P."/>
            <person name="Lacoste S."/>
            <person name="Sallet E."/>
            <person name="Bensimon A."/>
            <person name="Giraud T."/>
            <person name="Brygoo Y."/>
        </authorList>
    </citation>
    <scope>NUCLEOTIDE SEQUENCE [LARGE SCALE GENOMIC DNA]</scope>
    <source>
        <strain evidence="2">FM164</strain>
    </source>
</reference>